<keyword evidence="6 12" id="KW-0067">ATP-binding</keyword>
<dbReference type="EMBL" id="CP047418">
    <property type="protein sequence ID" value="QLL78468.1"/>
    <property type="molecule type" value="Genomic_DNA"/>
</dbReference>
<evidence type="ECO:0000313" key="13">
    <source>
        <dbReference type="Proteomes" id="UP000510886"/>
    </source>
</evidence>
<evidence type="ECO:0000256" key="1">
    <source>
        <dbReference type="ARBA" id="ARBA00004651"/>
    </source>
</evidence>
<sequence length="575" mass="63739">MKILFPYFRRYWLTVLAAGLSVAAATLTALWIPRLLQSVLNALTANHQHQLIQYGVQLTTVGILGVIFGILAVFFAAKVTQGVTNDLRADLYAQIQSFSYANINQFSAGSLVVRLVNDMNQVMNLVMNGITQIVRVPFLFAGSLVLGVLTIPRLWWIFPLAMVLMILLAWLVFSQMGKLFTSYQEKIDVINNKAKEALQGIRVIRSFNQEEAESHRFEERSADLNQLNLRIGNLFVTSYPVFMVVAYAAVALALLLVGKDILAHPQEVTAISTFITYLMQMIFAIMIAGMLLTMMSRGLVALERISEVLATKPALTFSPDAPAEALDGSVEFEHVSFAYPDQADQLVLKDVTFKIHPGEMIGLVGATGAGKTTLAQLIPRLFDPTEGTVKVGGRDLREVNEQSLRRTVSFVLQRATLFSGTIKDNLRQGKADATLREMQLAARLARADEFITQFNDEYNHQIEERSANLSGGQKQRLSLARGLIAQPKILILDDTTSALDAESEKIVQEALEHELGATTTIIIAEKIMSVVNADRIFVLDNGRIQAQGTHTELLQTSPLYKEIYDTQVAHAQNFH</sequence>
<dbReference type="InterPro" id="IPR027417">
    <property type="entry name" value="P-loop_NTPase"/>
</dbReference>
<feature type="domain" description="ABC transporter" evidence="10">
    <location>
        <begin position="330"/>
        <end position="566"/>
    </location>
</feature>
<feature type="transmembrane region" description="Helical" evidence="9">
    <location>
        <begin position="234"/>
        <end position="258"/>
    </location>
</feature>
<feature type="transmembrane region" description="Helical" evidence="9">
    <location>
        <begin position="125"/>
        <end position="148"/>
    </location>
</feature>
<dbReference type="PROSITE" id="PS00211">
    <property type="entry name" value="ABC_TRANSPORTER_1"/>
    <property type="match status" value="1"/>
</dbReference>
<dbReference type="AlphaFoldDB" id="A0A7H9EL69"/>
<evidence type="ECO:0000259" key="11">
    <source>
        <dbReference type="PROSITE" id="PS50929"/>
    </source>
</evidence>
<dbReference type="PANTHER" id="PTHR43394:SF1">
    <property type="entry name" value="ATP-BINDING CASSETTE SUB-FAMILY B MEMBER 10, MITOCHONDRIAL"/>
    <property type="match status" value="1"/>
</dbReference>
<dbReference type="InterPro" id="IPR011527">
    <property type="entry name" value="ABC1_TM_dom"/>
</dbReference>
<name>A0A7H9EL69_9LACO</name>
<feature type="transmembrane region" description="Helical" evidence="9">
    <location>
        <begin position="12"/>
        <end position="32"/>
    </location>
</feature>
<dbReference type="InterPro" id="IPR003439">
    <property type="entry name" value="ABC_transporter-like_ATP-bd"/>
</dbReference>
<dbReference type="SUPFAM" id="SSF52540">
    <property type="entry name" value="P-loop containing nucleoside triphosphate hydrolases"/>
    <property type="match status" value="1"/>
</dbReference>
<evidence type="ECO:0000256" key="5">
    <source>
        <dbReference type="ARBA" id="ARBA00022741"/>
    </source>
</evidence>
<reference evidence="12 13" key="1">
    <citation type="submission" date="2020-01" db="EMBL/GenBank/DDBJ databases">
        <title>Complete and circular genome sequences of six lactobacillus isolates from horses.</title>
        <authorList>
            <person name="Hassan H.M."/>
        </authorList>
    </citation>
    <scope>NUCLEOTIDE SEQUENCE [LARGE SCALE GENOMIC DNA]</scope>
    <source>
        <strain evidence="12 13">1A</strain>
    </source>
</reference>
<evidence type="ECO:0000256" key="8">
    <source>
        <dbReference type="ARBA" id="ARBA00023136"/>
    </source>
</evidence>
<dbReference type="InterPro" id="IPR017871">
    <property type="entry name" value="ABC_transporter-like_CS"/>
</dbReference>
<dbReference type="SMART" id="SM00382">
    <property type="entry name" value="AAA"/>
    <property type="match status" value="1"/>
</dbReference>
<dbReference type="GO" id="GO:0005524">
    <property type="term" value="F:ATP binding"/>
    <property type="evidence" value="ECO:0007669"/>
    <property type="project" value="UniProtKB-KW"/>
</dbReference>
<feature type="transmembrane region" description="Helical" evidence="9">
    <location>
        <begin position="270"/>
        <end position="294"/>
    </location>
</feature>
<dbReference type="GO" id="GO:0016887">
    <property type="term" value="F:ATP hydrolysis activity"/>
    <property type="evidence" value="ECO:0007669"/>
    <property type="project" value="InterPro"/>
</dbReference>
<keyword evidence="4 9" id="KW-0812">Transmembrane</keyword>
<dbReference type="PANTHER" id="PTHR43394">
    <property type="entry name" value="ATP-DEPENDENT PERMEASE MDL1, MITOCHONDRIAL"/>
    <property type="match status" value="1"/>
</dbReference>
<organism evidence="12 13">
    <name type="scientific">Ligilactobacillus saerimneri</name>
    <dbReference type="NCBI Taxonomy" id="228229"/>
    <lineage>
        <taxon>Bacteria</taxon>
        <taxon>Bacillati</taxon>
        <taxon>Bacillota</taxon>
        <taxon>Bacilli</taxon>
        <taxon>Lactobacillales</taxon>
        <taxon>Lactobacillaceae</taxon>
        <taxon>Ligilactobacillus</taxon>
    </lineage>
</organism>
<gene>
    <name evidence="12" type="ORF">GTO87_07670</name>
</gene>
<keyword evidence="3" id="KW-1003">Cell membrane</keyword>
<accession>A0A7H9EL69</accession>
<dbReference type="InterPro" id="IPR003593">
    <property type="entry name" value="AAA+_ATPase"/>
</dbReference>
<feature type="domain" description="ABC transmembrane type-1" evidence="11">
    <location>
        <begin position="16"/>
        <end position="297"/>
    </location>
</feature>
<dbReference type="KEGG" id="lsw:GTO87_07670"/>
<keyword evidence="5" id="KW-0547">Nucleotide-binding</keyword>
<keyword evidence="2" id="KW-0813">Transport</keyword>
<feature type="transmembrane region" description="Helical" evidence="9">
    <location>
        <begin position="154"/>
        <end position="173"/>
    </location>
</feature>
<evidence type="ECO:0000256" key="9">
    <source>
        <dbReference type="SAM" id="Phobius"/>
    </source>
</evidence>
<dbReference type="InterPro" id="IPR036640">
    <property type="entry name" value="ABC1_TM_sf"/>
</dbReference>
<dbReference type="RefSeq" id="WP_180848667.1">
    <property type="nucleotide sequence ID" value="NZ_CP047418.1"/>
</dbReference>
<evidence type="ECO:0000256" key="3">
    <source>
        <dbReference type="ARBA" id="ARBA00022475"/>
    </source>
</evidence>
<evidence type="ECO:0000256" key="4">
    <source>
        <dbReference type="ARBA" id="ARBA00022692"/>
    </source>
</evidence>
<dbReference type="Gene3D" id="3.40.50.300">
    <property type="entry name" value="P-loop containing nucleotide triphosphate hydrolases"/>
    <property type="match status" value="1"/>
</dbReference>
<evidence type="ECO:0000256" key="2">
    <source>
        <dbReference type="ARBA" id="ARBA00022448"/>
    </source>
</evidence>
<dbReference type="PROSITE" id="PS50929">
    <property type="entry name" value="ABC_TM1F"/>
    <property type="match status" value="1"/>
</dbReference>
<dbReference type="GO" id="GO:0005886">
    <property type="term" value="C:plasma membrane"/>
    <property type="evidence" value="ECO:0007669"/>
    <property type="project" value="UniProtKB-SubCell"/>
</dbReference>
<evidence type="ECO:0000256" key="7">
    <source>
        <dbReference type="ARBA" id="ARBA00022989"/>
    </source>
</evidence>
<keyword evidence="8 9" id="KW-0472">Membrane</keyword>
<dbReference type="FunFam" id="3.40.50.300:FF:000221">
    <property type="entry name" value="Multidrug ABC transporter ATP-binding protein"/>
    <property type="match status" value="1"/>
</dbReference>
<dbReference type="PROSITE" id="PS50893">
    <property type="entry name" value="ABC_TRANSPORTER_2"/>
    <property type="match status" value="1"/>
</dbReference>
<dbReference type="GO" id="GO:0015421">
    <property type="term" value="F:ABC-type oligopeptide transporter activity"/>
    <property type="evidence" value="ECO:0007669"/>
    <property type="project" value="TreeGrafter"/>
</dbReference>
<dbReference type="CDD" id="cd18548">
    <property type="entry name" value="ABC_6TM_Tm287_like"/>
    <property type="match status" value="1"/>
</dbReference>
<evidence type="ECO:0000256" key="6">
    <source>
        <dbReference type="ARBA" id="ARBA00022840"/>
    </source>
</evidence>
<dbReference type="Pfam" id="PF00664">
    <property type="entry name" value="ABC_membrane"/>
    <property type="match status" value="1"/>
</dbReference>
<proteinExistence type="predicted"/>
<dbReference type="SUPFAM" id="SSF90123">
    <property type="entry name" value="ABC transporter transmembrane region"/>
    <property type="match status" value="1"/>
</dbReference>
<protein>
    <submittedName>
        <fullName evidence="12">ATP-binding cassette domain-containing protein</fullName>
    </submittedName>
</protein>
<dbReference type="Proteomes" id="UP000510886">
    <property type="component" value="Chromosome"/>
</dbReference>
<dbReference type="Gene3D" id="1.20.1560.10">
    <property type="entry name" value="ABC transporter type 1, transmembrane domain"/>
    <property type="match status" value="1"/>
</dbReference>
<feature type="transmembrane region" description="Helical" evidence="9">
    <location>
        <begin position="52"/>
        <end position="77"/>
    </location>
</feature>
<dbReference type="InterPro" id="IPR039421">
    <property type="entry name" value="Type_1_exporter"/>
</dbReference>
<evidence type="ECO:0000313" key="12">
    <source>
        <dbReference type="EMBL" id="QLL78468.1"/>
    </source>
</evidence>
<comment type="subcellular location">
    <subcellularLocation>
        <location evidence="1">Cell membrane</location>
        <topology evidence="1">Multi-pass membrane protein</topology>
    </subcellularLocation>
</comment>
<keyword evidence="7 9" id="KW-1133">Transmembrane helix</keyword>
<dbReference type="Pfam" id="PF00005">
    <property type="entry name" value="ABC_tran"/>
    <property type="match status" value="1"/>
</dbReference>
<evidence type="ECO:0000259" key="10">
    <source>
        <dbReference type="PROSITE" id="PS50893"/>
    </source>
</evidence>